<dbReference type="EMBL" id="JAXAVX010000004">
    <property type="protein sequence ID" value="MDX8152133.1"/>
    <property type="molecule type" value="Genomic_DNA"/>
</dbReference>
<proteinExistence type="predicted"/>
<dbReference type="Pfam" id="PF02089">
    <property type="entry name" value="Palm_thioest"/>
    <property type="match status" value="1"/>
</dbReference>
<dbReference type="SUPFAM" id="SSF53474">
    <property type="entry name" value="alpha/beta-Hydrolases"/>
    <property type="match status" value="1"/>
</dbReference>
<dbReference type="InterPro" id="IPR053228">
    <property type="entry name" value="Stereospecific_Lipase"/>
</dbReference>
<dbReference type="RefSeq" id="WP_319954288.1">
    <property type="nucleotide sequence ID" value="NZ_JAXAVX010000004.1"/>
</dbReference>
<name>A0ABU4VML6_9ACTN</name>
<comment type="caution">
    <text evidence="2">The sequence shown here is derived from an EMBL/GenBank/DDBJ whole genome shotgun (WGS) entry which is preliminary data.</text>
</comment>
<protein>
    <recommendedName>
        <fullName evidence="4">Lipase</fullName>
    </recommendedName>
</protein>
<gene>
    <name evidence="2" type="ORF">SK069_11050</name>
</gene>
<reference evidence="2 3" key="1">
    <citation type="submission" date="2023-11" db="EMBL/GenBank/DDBJ databases">
        <authorList>
            <person name="Xu M."/>
            <person name="Jiang T."/>
        </authorList>
    </citation>
    <scope>NUCLEOTIDE SEQUENCE [LARGE SCALE GENOMIC DNA]</scope>
    <source>
        <strain evidence="2 3">SD</strain>
    </source>
</reference>
<accession>A0ABU4VML6</accession>
<organism evidence="2 3">
    <name type="scientific">Patulibacter brassicae</name>
    <dbReference type="NCBI Taxonomy" id="1705717"/>
    <lineage>
        <taxon>Bacteria</taxon>
        <taxon>Bacillati</taxon>
        <taxon>Actinomycetota</taxon>
        <taxon>Thermoleophilia</taxon>
        <taxon>Solirubrobacterales</taxon>
        <taxon>Patulibacteraceae</taxon>
        <taxon>Patulibacter</taxon>
    </lineage>
</organism>
<sequence length="349" mass="36727">MPFAPVRRAIAGALVTTGTVALLAAAPAPAATRWAPIDQAGPKLRAKAALTCGPGVARATRTPVLLVPGTGVTAAQSYSWNWQRSLTAAGIPWCSVTPPTATLADIQRTGELVADAIRRVQRTAKRRIAILGHSQGGLSPRWALRFFPDTRAKVSDVIAIGAPQHGTTLVPTAECRAKGCAAAIWQQARGSRFLDAVNSRAETFRGISYTNVWSTSDAVVMPAGGSRPTSALRTGRGRITNVAVQEVCPAEKADHLSVGLVSATTYALAIDALDRDGPANPGAVARTVCSQPYQPGVDLRNPDTYRQLLSATDAADTATTPGVNKVSGLSLVKREPALRSYVKAKRKRR</sequence>
<feature type="signal peptide" evidence="1">
    <location>
        <begin position="1"/>
        <end position="30"/>
    </location>
</feature>
<feature type="chain" id="PRO_5047140919" description="Lipase" evidence="1">
    <location>
        <begin position="31"/>
        <end position="349"/>
    </location>
</feature>
<evidence type="ECO:0000313" key="3">
    <source>
        <dbReference type="Proteomes" id="UP001277761"/>
    </source>
</evidence>
<keyword evidence="1" id="KW-0732">Signal</keyword>
<evidence type="ECO:0000256" key="1">
    <source>
        <dbReference type="SAM" id="SignalP"/>
    </source>
</evidence>
<dbReference type="PANTHER" id="PTHR37574">
    <property type="entry name" value="LIPASE B"/>
    <property type="match status" value="1"/>
</dbReference>
<keyword evidence="3" id="KW-1185">Reference proteome</keyword>
<dbReference type="PANTHER" id="PTHR37574:SF1">
    <property type="entry name" value="LIPASE B"/>
    <property type="match status" value="1"/>
</dbReference>
<evidence type="ECO:0008006" key="4">
    <source>
        <dbReference type="Google" id="ProtNLM"/>
    </source>
</evidence>
<evidence type="ECO:0000313" key="2">
    <source>
        <dbReference type="EMBL" id="MDX8152133.1"/>
    </source>
</evidence>
<dbReference type="Proteomes" id="UP001277761">
    <property type="component" value="Unassembled WGS sequence"/>
</dbReference>
<dbReference type="Gene3D" id="3.40.50.1820">
    <property type="entry name" value="alpha/beta hydrolase"/>
    <property type="match status" value="1"/>
</dbReference>
<dbReference type="InterPro" id="IPR029058">
    <property type="entry name" value="AB_hydrolase_fold"/>
</dbReference>